<evidence type="ECO:0000313" key="4">
    <source>
        <dbReference type="Proteomes" id="UP000092461"/>
    </source>
</evidence>
<dbReference type="SUPFAM" id="SSF56436">
    <property type="entry name" value="C-type lectin-like"/>
    <property type="match status" value="1"/>
</dbReference>
<dbReference type="AlphaFoldDB" id="A0A1B0C8F1"/>
<dbReference type="Gene3D" id="3.10.100.10">
    <property type="entry name" value="Mannose-Binding Protein A, subunit A"/>
    <property type="match status" value="1"/>
</dbReference>
<protein>
    <recommendedName>
        <fullName evidence="2">C-type lectin domain-containing protein</fullName>
    </recommendedName>
</protein>
<evidence type="ECO:0000256" key="1">
    <source>
        <dbReference type="ARBA" id="ARBA00023157"/>
    </source>
</evidence>
<dbReference type="VEuPathDB" id="VectorBase:LLOJ000163"/>
<feature type="domain" description="C-type lectin" evidence="2">
    <location>
        <begin position="16"/>
        <end position="84"/>
    </location>
</feature>
<accession>A0A1B0C8F1</accession>
<organism evidence="3 4">
    <name type="scientific">Lutzomyia longipalpis</name>
    <name type="common">Sand fly</name>
    <dbReference type="NCBI Taxonomy" id="7200"/>
    <lineage>
        <taxon>Eukaryota</taxon>
        <taxon>Metazoa</taxon>
        <taxon>Ecdysozoa</taxon>
        <taxon>Arthropoda</taxon>
        <taxon>Hexapoda</taxon>
        <taxon>Insecta</taxon>
        <taxon>Pterygota</taxon>
        <taxon>Neoptera</taxon>
        <taxon>Endopterygota</taxon>
        <taxon>Diptera</taxon>
        <taxon>Nematocera</taxon>
        <taxon>Psychodoidea</taxon>
        <taxon>Psychodidae</taxon>
        <taxon>Lutzomyia</taxon>
        <taxon>Lutzomyia</taxon>
    </lineage>
</organism>
<reference evidence="3" key="1">
    <citation type="submission" date="2020-05" db="UniProtKB">
        <authorList>
            <consortium name="EnsemblMetazoa"/>
        </authorList>
    </citation>
    <scope>IDENTIFICATION</scope>
    <source>
        <strain evidence="3">Jacobina</strain>
    </source>
</reference>
<dbReference type="VEuPathDB" id="VectorBase:LLONM1_006024"/>
<dbReference type="InterPro" id="IPR016187">
    <property type="entry name" value="CTDL_fold"/>
</dbReference>
<dbReference type="EnsemblMetazoa" id="LLOJ000163-RA">
    <property type="protein sequence ID" value="LLOJ000163-PA"/>
    <property type="gene ID" value="LLOJ000163"/>
</dbReference>
<dbReference type="InterPro" id="IPR016186">
    <property type="entry name" value="C-type_lectin-like/link_sf"/>
</dbReference>
<evidence type="ECO:0000259" key="2">
    <source>
        <dbReference type="PROSITE" id="PS50041"/>
    </source>
</evidence>
<dbReference type="EMBL" id="AJWK01000531">
    <property type="status" value="NOT_ANNOTATED_CDS"/>
    <property type="molecule type" value="Genomic_DNA"/>
</dbReference>
<dbReference type="InterPro" id="IPR018378">
    <property type="entry name" value="C-type_lectin_CS"/>
</dbReference>
<keyword evidence="4" id="KW-1185">Reference proteome</keyword>
<keyword evidence="1" id="KW-1015">Disulfide bond</keyword>
<proteinExistence type="predicted"/>
<sequence length="162" mass="17970">MPTIAICGILSMPKGWVNAGSVGRSGEQRVSGTWFPTGRQFVYTRWAPGNPNNLGGQHCLQFWTRYPTFWDDDHCWRDKYFLCETVQCSTNNVQLQLPTTVQLPSNVQVQPATVQVPTTLQVQPAYSVPANLQVQPVQLQSSVHLPATVHVPSGVNGALYVY</sequence>
<name>A0A1B0C8F1_LUTLO</name>
<dbReference type="PROSITE" id="PS50041">
    <property type="entry name" value="C_TYPE_LECTIN_2"/>
    <property type="match status" value="1"/>
</dbReference>
<dbReference type="Proteomes" id="UP000092461">
    <property type="component" value="Unassembled WGS sequence"/>
</dbReference>
<dbReference type="InterPro" id="IPR001304">
    <property type="entry name" value="C-type_lectin-like"/>
</dbReference>
<evidence type="ECO:0000313" key="3">
    <source>
        <dbReference type="EnsemblMetazoa" id="LLOJ000163-PA"/>
    </source>
</evidence>
<dbReference type="PROSITE" id="PS00615">
    <property type="entry name" value="C_TYPE_LECTIN_1"/>
    <property type="match status" value="1"/>
</dbReference>